<dbReference type="EMBL" id="MLQS01000031">
    <property type="protein sequence ID" value="OIJ17803.1"/>
    <property type="molecule type" value="Genomic_DNA"/>
</dbReference>
<dbReference type="InterPro" id="IPR000999">
    <property type="entry name" value="RNase_III_dom"/>
</dbReference>
<evidence type="ECO:0000256" key="8">
    <source>
        <dbReference type="ARBA" id="ARBA00022694"/>
    </source>
</evidence>
<keyword evidence="13 15" id="KW-0460">Magnesium</keyword>
<dbReference type="GO" id="GO:0006397">
    <property type="term" value="P:mRNA processing"/>
    <property type="evidence" value="ECO:0007669"/>
    <property type="project" value="UniProtKB-UniRule"/>
</dbReference>
<dbReference type="Pfam" id="PF00035">
    <property type="entry name" value="dsrm"/>
    <property type="match status" value="1"/>
</dbReference>
<dbReference type="STRING" id="472963.BKP45_19770"/>
<feature type="binding site" evidence="15">
    <location>
        <position position="145"/>
    </location>
    <ligand>
        <name>Mg(2+)</name>
        <dbReference type="ChEBI" id="CHEBI:18420"/>
    </ligand>
</feature>
<dbReference type="InterPro" id="IPR014720">
    <property type="entry name" value="dsRBD_dom"/>
</dbReference>
<evidence type="ECO:0000256" key="2">
    <source>
        <dbReference type="ARBA" id="ARBA00004496"/>
    </source>
</evidence>
<evidence type="ECO:0000256" key="7">
    <source>
        <dbReference type="ARBA" id="ARBA00022664"/>
    </source>
</evidence>
<dbReference type="EC" id="3.1.26.3" evidence="15"/>
<feature type="domain" description="DRBM" evidence="16">
    <location>
        <begin position="185"/>
        <end position="254"/>
    </location>
</feature>
<evidence type="ECO:0000256" key="11">
    <source>
        <dbReference type="ARBA" id="ARBA00022759"/>
    </source>
</evidence>
<dbReference type="PANTHER" id="PTHR11207:SF0">
    <property type="entry name" value="RIBONUCLEASE 3"/>
    <property type="match status" value="1"/>
</dbReference>
<organism evidence="18 19">
    <name type="scientific">Anaerobacillus alkalidiazotrophicus</name>
    <dbReference type="NCBI Taxonomy" id="472963"/>
    <lineage>
        <taxon>Bacteria</taxon>
        <taxon>Bacillati</taxon>
        <taxon>Bacillota</taxon>
        <taxon>Bacilli</taxon>
        <taxon>Bacillales</taxon>
        <taxon>Bacillaceae</taxon>
        <taxon>Anaerobacillus</taxon>
    </lineage>
</organism>
<dbReference type="RefSeq" id="WP_071390884.1">
    <property type="nucleotide sequence ID" value="NZ_MLQS01000031.1"/>
</dbReference>
<dbReference type="GO" id="GO:0004525">
    <property type="term" value="F:ribonuclease III activity"/>
    <property type="evidence" value="ECO:0007669"/>
    <property type="project" value="UniProtKB-UniRule"/>
</dbReference>
<dbReference type="PROSITE" id="PS50137">
    <property type="entry name" value="DS_RBD"/>
    <property type="match status" value="1"/>
</dbReference>
<feature type="binding site" evidence="15">
    <location>
        <position position="72"/>
    </location>
    <ligand>
        <name>Mg(2+)</name>
        <dbReference type="ChEBI" id="CHEBI:18420"/>
    </ligand>
</feature>
<evidence type="ECO:0000256" key="1">
    <source>
        <dbReference type="ARBA" id="ARBA00000109"/>
    </source>
</evidence>
<comment type="catalytic activity">
    <reaction evidence="1 15">
        <text>Endonucleolytic cleavage to 5'-phosphomonoester.</text>
        <dbReference type="EC" id="3.1.26.3"/>
    </reaction>
</comment>
<keyword evidence="8 15" id="KW-0819">tRNA processing</keyword>
<dbReference type="PANTHER" id="PTHR11207">
    <property type="entry name" value="RIBONUCLEASE III"/>
    <property type="match status" value="1"/>
</dbReference>
<dbReference type="GO" id="GO:0019843">
    <property type="term" value="F:rRNA binding"/>
    <property type="evidence" value="ECO:0007669"/>
    <property type="project" value="UniProtKB-KW"/>
</dbReference>
<keyword evidence="15" id="KW-0699">rRNA-binding</keyword>
<dbReference type="CDD" id="cd10845">
    <property type="entry name" value="DSRM_RNAse_III_family"/>
    <property type="match status" value="1"/>
</dbReference>
<dbReference type="Gene3D" id="3.30.160.20">
    <property type="match status" value="1"/>
</dbReference>
<comment type="caution">
    <text evidence="18">The sequence shown here is derived from an EMBL/GenBank/DDBJ whole genome shotgun (WGS) entry which is preliminary data.</text>
</comment>
<dbReference type="SMART" id="SM00535">
    <property type="entry name" value="RIBOc"/>
    <property type="match status" value="1"/>
</dbReference>
<protein>
    <recommendedName>
        <fullName evidence="15">Ribonuclease 3</fullName>
        <ecNumber evidence="15">3.1.26.3</ecNumber>
    </recommendedName>
    <alternativeName>
        <fullName evidence="15">Ribonuclease III</fullName>
        <shortName evidence="15">RNase III</shortName>
    </alternativeName>
</protein>
<dbReference type="NCBIfam" id="TIGR02191">
    <property type="entry name" value="RNaseIII"/>
    <property type="match status" value="1"/>
</dbReference>
<evidence type="ECO:0000256" key="15">
    <source>
        <dbReference type="HAMAP-Rule" id="MF_00104"/>
    </source>
</evidence>
<keyword evidence="6 15" id="KW-0698">rRNA processing</keyword>
<evidence type="ECO:0000259" key="16">
    <source>
        <dbReference type="PROSITE" id="PS50137"/>
    </source>
</evidence>
<comment type="cofactor">
    <cofactor evidence="15">
        <name>Mg(2+)</name>
        <dbReference type="ChEBI" id="CHEBI:18420"/>
    </cofactor>
</comment>
<feature type="domain" description="RNase III" evidence="17">
    <location>
        <begin position="30"/>
        <end position="159"/>
    </location>
</feature>
<dbReference type="PROSITE" id="PS50142">
    <property type="entry name" value="RNASE_3_2"/>
    <property type="match status" value="1"/>
</dbReference>
<dbReference type="InterPro" id="IPR036389">
    <property type="entry name" value="RNase_III_sf"/>
</dbReference>
<keyword evidence="5 15" id="KW-0963">Cytoplasm</keyword>
<dbReference type="SMART" id="SM00358">
    <property type="entry name" value="DSRM"/>
    <property type="match status" value="1"/>
</dbReference>
<evidence type="ECO:0000256" key="9">
    <source>
        <dbReference type="ARBA" id="ARBA00022722"/>
    </source>
</evidence>
<evidence type="ECO:0000256" key="5">
    <source>
        <dbReference type="ARBA" id="ARBA00022490"/>
    </source>
</evidence>
<evidence type="ECO:0000313" key="18">
    <source>
        <dbReference type="EMBL" id="OIJ17803.1"/>
    </source>
</evidence>
<comment type="subunit">
    <text evidence="4 15">Homodimer.</text>
</comment>
<gene>
    <name evidence="15" type="primary">rnc</name>
    <name evidence="18" type="ORF">BKP45_19770</name>
</gene>
<dbReference type="GO" id="GO:0046872">
    <property type="term" value="F:metal ion binding"/>
    <property type="evidence" value="ECO:0007669"/>
    <property type="project" value="UniProtKB-KW"/>
</dbReference>
<dbReference type="GO" id="GO:0042802">
    <property type="term" value="F:identical protein binding"/>
    <property type="evidence" value="ECO:0007669"/>
    <property type="project" value="UniProtKB-ARBA"/>
</dbReference>
<proteinExistence type="inferred from homology"/>
<evidence type="ECO:0000256" key="3">
    <source>
        <dbReference type="ARBA" id="ARBA00010183"/>
    </source>
</evidence>
<reference evidence="18 19" key="1">
    <citation type="submission" date="2016-10" db="EMBL/GenBank/DDBJ databases">
        <title>Draft genome sequences of four alkaliphilic bacteria belonging to the Anaerobacillus genus.</title>
        <authorList>
            <person name="Bassil N.M."/>
            <person name="Lloyd J.R."/>
        </authorList>
    </citation>
    <scope>NUCLEOTIDE SEQUENCE [LARGE SCALE GENOMIC DNA]</scope>
    <source>
        <strain evidence="18 19">DSM 22531</strain>
    </source>
</reference>
<evidence type="ECO:0000259" key="17">
    <source>
        <dbReference type="PROSITE" id="PS50142"/>
    </source>
</evidence>
<evidence type="ECO:0000313" key="19">
    <source>
        <dbReference type="Proteomes" id="UP000180057"/>
    </source>
</evidence>
<dbReference type="GO" id="GO:0006364">
    <property type="term" value="P:rRNA processing"/>
    <property type="evidence" value="ECO:0007669"/>
    <property type="project" value="UniProtKB-UniRule"/>
</dbReference>
<evidence type="ECO:0000256" key="13">
    <source>
        <dbReference type="ARBA" id="ARBA00022842"/>
    </source>
</evidence>
<keyword evidence="7 15" id="KW-0507">mRNA processing</keyword>
<dbReference type="SUPFAM" id="SSF69065">
    <property type="entry name" value="RNase III domain-like"/>
    <property type="match status" value="1"/>
</dbReference>
<dbReference type="SUPFAM" id="SSF54768">
    <property type="entry name" value="dsRNA-binding domain-like"/>
    <property type="match status" value="1"/>
</dbReference>
<evidence type="ECO:0000256" key="12">
    <source>
        <dbReference type="ARBA" id="ARBA00022801"/>
    </source>
</evidence>
<keyword evidence="10 15" id="KW-0479">Metal-binding</keyword>
<dbReference type="Pfam" id="PF14622">
    <property type="entry name" value="Ribonucleas_3_3"/>
    <property type="match status" value="1"/>
</dbReference>
<dbReference type="GO" id="GO:0008033">
    <property type="term" value="P:tRNA processing"/>
    <property type="evidence" value="ECO:0007669"/>
    <property type="project" value="UniProtKB-KW"/>
</dbReference>
<keyword evidence="11 15" id="KW-0255">Endonuclease</keyword>
<dbReference type="AlphaFoldDB" id="A0A1S2LZY8"/>
<dbReference type="GO" id="GO:0005737">
    <property type="term" value="C:cytoplasm"/>
    <property type="evidence" value="ECO:0007669"/>
    <property type="project" value="UniProtKB-SubCell"/>
</dbReference>
<evidence type="ECO:0000256" key="14">
    <source>
        <dbReference type="ARBA" id="ARBA00022884"/>
    </source>
</evidence>
<dbReference type="InterPro" id="IPR011907">
    <property type="entry name" value="RNase_III"/>
</dbReference>
<feature type="active site" evidence="15">
    <location>
        <position position="148"/>
    </location>
</feature>
<dbReference type="FunFam" id="1.10.1520.10:FF:000001">
    <property type="entry name" value="Ribonuclease 3"/>
    <property type="match status" value="1"/>
</dbReference>
<keyword evidence="12 15" id="KW-0378">Hydrolase</keyword>
<name>A0A1S2LZY8_9BACI</name>
<accession>A0A1S2LZY8</accession>
<evidence type="ECO:0000256" key="6">
    <source>
        <dbReference type="ARBA" id="ARBA00022552"/>
    </source>
</evidence>
<dbReference type="GO" id="GO:0010468">
    <property type="term" value="P:regulation of gene expression"/>
    <property type="evidence" value="ECO:0007669"/>
    <property type="project" value="TreeGrafter"/>
</dbReference>
<dbReference type="Proteomes" id="UP000180057">
    <property type="component" value="Unassembled WGS sequence"/>
</dbReference>
<keyword evidence="19" id="KW-1185">Reference proteome</keyword>
<evidence type="ECO:0000256" key="4">
    <source>
        <dbReference type="ARBA" id="ARBA00011738"/>
    </source>
</evidence>
<comment type="subcellular location">
    <subcellularLocation>
        <location evidence="2 15">Cytoplasm</location>
    </subcellularLocation>
</comment>
<dbReference type="HAMAP" id="MF_00104">
    <property type="entry name" value="RNase_III"/>
    <property type="match status" value="1"/>
</dbReference>
<keyword evidence="14 15" id="KW-0694">RNA-binding</keyword>
<comment type="similarity">
    <text evidence="3">Belongs to the ribonuclease III family.</text>
</comment>
<dbReference type="GO" id="GO:0003725">
    <property type="term" value="F:double-stranded RNA binding"/>
    <property type="evidence" value="ECO:0007669"/>
    <property type="project" value="TreeGrafter"/>
</dbReference>
<evidence type="ECO:0000256" key="10">
    <source>
        <dbReference type="ARBA" id="ARBA00022723"/>
    </source>
</evidence>
<dbReference type="CDD" id="cd00593">
    <property type="entry name" value="RIBOc"/>
    <property type="match status" value="1"/>
</dbReference>
<keyword evidence="9 15" id="KW-0540">Nuclease</keyword>
<dbReference type="FunFam" id="3.30.160.20:FF:000003">
    <property type="entry name" value="Ribonuclease 3"/>
    <property type="match status" value="1"/>
</dbReference>
<feature type="binding site" evidence="15">
    <location>
        <position position="148"/>
    </location>
    <ligand>
        <name>Mg(2+)</name>
        <dbReference type="ChEBI" id="CHEBI:18420"/>
    </ligand>
</feature>
<dbReference type="PROSITE" id="PS00517">
    <property type="entry name" value="RNASE_3_1"/>
    <property type="match status" value="1"/>
</dbReference>
<comment type="function">
    <text evidence="15">Digests double-stranded RNA. Involved in the processing of primary rRNA transcript to yield the immediate precursors to the large and small rRNAs (23S and 16S). Processes some mRNAs, and tRNAs when they are encoded in the rRNA operon. Processes pre-crRNA and tracrRNA of type II CRISPR loci if present in the organism.</text>
</comment>
<sequence>MQQSSRKIRRRTSKRTEKRIQLTPAQKLKFEKLLERLEIQFENEKLIIQAFTHSSYVNEHRIRPFDDNERLEFLGDAVLELAVSQYLYKKFDTMSEGEMTKLRAAIVCEPSLAKFATYLNFGEIVLLGKGEEMTGGRERPALLADVFESFVGALYLDQGLEAVYHFLSVTIYPKIDEGAFSHMMDFKSQLQEFIQRDGLGAIQYHIVQERGPAHAREFVSEVILNETKLGVGVGRSKKEAEQQAAQKALEKLMDK</sequence>
<feature type="active site" evidence="15">
    <location>
        <position position="76"/>
    </location>
</feature>
<dbReference type="OrthoDB" id="9805026at2"/>
<dbReference type="Gene3D" id="1.10.1520.10">
    <property type="entry name" value="Ribonuclease III domain"/>
    <property type="match status" value="1"/>
</dbReference>